<dbReference type="RefSeq" id="WP_145055247.1">
    <property type="nucleotide sequence ID" value="NZ_CP036433.1"/>
</dbReference>
<dbReference type="AlphaFoldDB" id="A0A518DXQ9"/>
<dbReference type="KEGG" id="lcre:Pla8534_44540"/>
<evidence type="ECO:0000259" key="1">
    <source>
        <dbReference type="PROSITE" id="PS50995"/>
    </source>
</evidence>
<accession>A0A518DXQ9</accession>
<keyword evidence="3" id="KW-1185">Reference proteome</keyword>
<dbReference type="GO" id="GO:0003700">
    <property type="term" value="F:DNA-binding transcription factor activity"/>
    <property type="evidence" value="ECO:0007669"/>
    <property type="project" value="InterPro"/>
</dbReference>
<dbReference type="InterPro" id="IPR036390">
    <property type="entry name" value="WH_DNA-bd_sf"/>
</dbReference>
<dbReference type="InterPro" id="IPR000835">
    <property type="entry name" value="HTH_MarR-typ"/>
</dbReference>
<dbReference type="InterPro" id="IPR036388">
    <property type="entry name" value="WH-like_DNA-bd_sf"/>
</dbReference>
<dbReference type="OrthoDB" id="9799747at2"/>
<dbReference type="PANTHER" id="PTHR33164:SF101">
    <property type="entry name" value="TRANSCRIPTIONAL REPRESSOR MPRA"/>
    <property type="match status" value="1"/>
</dbReference>
<dbReference type="InterPro" id="IPR039422">
    <property type="entry name" value="MarR/SlyA-like"/>
</dbReference>
<dbReference type="Proteomes" id="UP000317648">
    <property type="component" value="Chromosome"/>
</dbReference>
<gene>
    <name evidence="2" type="ORF">Pla8534_44540</name>
</gene>
<dbReference type="PROSITE" id="PS50995">
    <property type="entry name" value="HTH_MARR_2"/>
    <property type="match status" value="1"/>
</dbReference>
<name>A0A518DXQ9_9BACT</name>
<dbReference type="SUPFAM" id="SSF46785">
    <property type="entry name" value="Winged helix' DNA-binding domain"/>
    <property type="match status" value="1"/>
</dbReference>
<feature type="domain" description="HTH marR-type" evidence="1">
    <location>
        <begin position="24"/>
        <end position="157"/>
    </location>
</feature>
<sequence length="160" mass="18681">MAKASPPSNLATELGKRKPFSSLRQETYLNLVRTHEHLASQFARFFRQHALSDAQYNALRILRGEAQPMQLCQIAERMVSTQTDISRLVHRLHTGGWVHRRLCQEDRRVVWVSLTQKAQDQLQQMDRPLERLHEAQFAELTDRELATLNRLLFKARKPEA</sequence>
<proteinExistence type="predicted"/>
<dbReference type="PRINTS" id="PR00598">
    <property type="entry name" value="HTHMARR"/>
</dbReference>
<organism evidence="2 3">
    <name type="scientific">Lignipirellula cremea</name>
    <dbReference type="NCBI Taxonomy" id="2528010"/>
    <lineage>
        <taxon>Bacteria</taxon>
        <taxon>Pseudomonadati</taxon>
        <taxon>Planctomycetota</taxon>
        <taxon>Planctomycetia</taxon>
        <taxon>Pirellulales</taxon>
        <taxon>Pirellulaceae</taxon>
        <taxon>Lignipirellula</taxon>
    </lineage>
</organism>
<dbReference type="SMART" id="SM00347">
    <property type="entry name" value="HTH_MARR"/>
    <property type="match status" value="1"/>
</dbReference>
<dbReference type="EMBL" id="CP036433">
    <property type="protein sequence ID" value="QDU96633.1"/>
    <property type="molecule type" value="Genomic_DNA"/>
</dbReference>
<dbReference type="GO" id="GO:0006950">
    <property type="term" value="P:response to stress"/>
    <property type="evidence" value="ECO:0007669"/>
    <property type="project" value="TreeGrafter"/>
</dbReference>
<evidence type="ECO:0000313" key="2">
    <source>
        <dbReference type="EMBL" id="QDU96633.1"/>
    </source>
</evidence>
<evidence type="ECO:0000313" key="3">
    <source>
        <dbReference type="Proteomes" id="UP000317648"/>
    </source>
</evidence>
<dbReference type="Gene3D" id="1.10.10.10">
    <property type="entry name" value="Winged helix-like DNA-binding domain superfamily/Winged helix DNA-binding domain"/>
    <property type="match status" value="1"/>
</dbReference>
<dbReference type="Pfam" id="PF01047">
    <property type="entry name" value="MarR"/>
    <property type="match status" value="1"/>
</dbReference>
<protein>
    <submittedName>
        <fullName evidence="2">Transcriptional repressor MprA</fullName>
    </submittedName>
</protein>
<dbReference type="PANTHER" id="PTHR33164">
    <property type="entry name" value="TRANSCRIPTIONAL REGULATOR, MARR FAMILY"/>
    <property type="match status" value="1"/>
</dbReference>
<reference evidence="2 3" key="1">
    <citation type="submission" date="2019-02" db="EMBL/GenBank/DDBJ databases">
        <title>Deep-cultivation of Planctomycetes and their phenomic and genomic characterization uncovers novel biology.</title>
        <authorList>
            <person name="Wiegand S."/>
            <person name="Jogler M."/>
            <person name="Boedeker C."/>
            <person name="Pinto D."/>
            <person name="Vollmers J."/>
            <person name="Rivas-Marin E."/>
            <person name="Kohn T."/>
            <person name="Peeters S.H."/>
            <person name="Heuer A."/>
            <person name="Rast P."/>
            <person name="Oberbeckmann S."/>
            <person name="Bunk B."/>
            <person name="Jeske O."/>
            <person name="Meyerdierks A."/>
            <person name="Storesund J.E."/>
            <person name="Kallscheuer N."/>
            <person name="Luecker S."/>
            <person name="Lage O.M."/>
            <person name="Pohl T."/>
            <person name="Merkel B.J."/>
            <person name="Hornburger P."/>
            <person name="Mueller R.-W."/>
            <person name="Bruemmer F."/>
            <person name="Labrenz M."/>
            <person name="Spormann A.M."/>
            <person name="Op den Camp H."/>
            <person name="Overmann J."/>
            <person name="Amann R."/>
            <person name="Jetten M.S.M."/>
            <person name="Mascher T."/>
            <person name="Medema M.H."/>
            <person name="Devos D.P."/>
            <person name="Kaster A.-K."/>
            <person name="Ovreas L."/>
            <person name="Rohde M."/>
            <person name="Galperin M.Y."/>
            <person name="Jogler C."/>
        </authorList>
    </citation>
    <scope>NUCLEOTIDE SEQUENCE [LARGE SCALE GENOMIC DNA]</scope>
    <source>
        <strain evidence="2 3">Pla85_3_4</strain>
    </source>
</reference>